<dbReference type="EMBL" id="LOMO01000260">
    <property type="protein sequence ID" value="KXY27824.1"/>
    <property type="molecule type" value="Genomic_DNA"/>
</dbReference>
<dbReference type="GO" id="GO:0003677">
    <property type="term" value="F:DNA binding"/>
    <property type="evidence" value="ECO:0007669"/>
    <property type="project" value="UniProtKB-KW"/>
</dbReference>
<gene>
    <name evidence="3" type="ORF">AT268_20280</name>
</gene>
<evidence type="ECO:0000256" key="1">
    <source>
        <dbReference type="ARBA" id="ARBA00023125"/>
    </source>
</evidence>
<organism evidence="3 4">
    <name type="scientific">Bacillus cereus</name>
    <dbReference type="NCBI Taxonomy" id="1396"/>
    <lineage>
        <taxon>Bacteria</taxon>
        <taxon>Bacillati</taxon>
        <taxon>Bacillota</taxon>
        <taxon>Bacilli</taxon>
        <taxon>Bacillales</taxon>
        <taxon>Bacillaceae</taxon>
        <taxon>Bacillus</taxon>
        <taxon>Bacillus cereus group</taxon>
    </lineage>
</organism>
<dbReference type="PANTHER" id="PTHR46797">
    <property type="entry name" value="HTH-TYPE TRANSCRIPTIONAL REGULATOR"/>
    <property type="match status" value="1"/>
</dbReference>
<feature type="domain" description="HTH cro/C1-type" evidence="2">
    <location>
        <begin position="23"/>
        <end position="78"/>
    </location>
</feature>
<dbReference type="InterPro" id="IPR010982">
    <property type="entry name" value="Lambda_DNA-bd_dom_sf"/>
</dbReference>
<dbReference type="InterPro" id="IPR013096">
    <property type="entry name" value="Cupin_2"/>
</dbReference>
<dbReference type="GO" id="GO:0005829">
    <property type="term" value="C:cytosol"/>
    <property type="evidence" value="ECO:0007669"/>
    <property type="project" value="TreeGrafter"/>
</dbReference>
<dbReference type="Pfam" id="PF07883">
    <property type="entry name" value="Cupin_2"/>
    <property type="match status" value="1"/>
</dbReference>
<evidence type="ECO:0000259" key="2">
    <source>
        <dbReference type="PROSITE" id="PS50943"/>
    </source>
</evidence>
<protein>
    <recommendedName>
        <fullName evidence="2">HTH cro/C1-type domain-containing protein</fullName>
    </recommendedName>
</protein>
<reference evidence="3 4" key="1">
    <citation type="submission" date="2015-12" db="EMBL/GenBank/DDBJ databases">
        <title>Bacillus cereus Group isolate.</title>
        <authorList>
            <person name="Kovac J."/>
        </authorList>
    </citation>
    <scope>NUCLEOTIDE SEQUENCE [LARGE SCALE GENOMIC DNA]</scope>
    <source>
        <strain evidence="3 4">FSL K6-0073</strain>
    </source>
</reference>
<name>A0A9X0SK38_BACCE</name>
<dbReference type="InterPro" id="IPR014710">
    <property type="entry name" value="RmlC-like_jellyroll"/>
</dbReference>
<dbReference type="Pfam" id="PF01381">
    <property type="entry name" value="HTH_3"/>
    <property type="match status" value="1"/>
</dbReference>
<proteinExistence type="predicted"/>
<dbReference type="InterPro" id="IPR050807">
    <property type="entry name" value="TransReg_Diox_bact_type"/>
</dbReference>
<dbReference type="InterPro" id="IPR001387">
    <property type="entry name" value="Cro/C1-type_HTH"/>
</dbReference>
<dbReference type="InterPro" id="IPR011051">
    <property type="entry name" value="RmlC_Cupin_sf"/>
</dbReference>
<evidence type="ECO:0000313" key="3">
    <source>
        <dbReference type="EMBL" id="KXY27824.1"/>
    </source>
</evidence>
<feature type="non-terminal residue" evidence="3">
    <location>
        <position position="1"/>
    </location>
</feature>
<accession>A0A9X0SK38</accession>
<evidence type="ECO:0000313" key="4">
    <source>
        <dbReference type="Proteomes" id="UP000075476"/>
    </source>
</evidence>
<dbReference type="SUPFAM" id="SSF47413">
    <property type="entry name" value="lambda repressor-like DNA-binding domains"/>
    <property type="match status" value="1"/>
</dbReference>
<dbReference type="AlphaFoldDB" id="A0A9X0SK38"/>
<comment type="caution">
    <text evidence="3">The sequence shown here is derived from an EMBL/GenBank/DDBJ whole genome shotgun (WGS) entry which is preliminary data.</text>
</comment>
<dbReference type="CDD" id="cd00093">
    <property type="entry name" value="HTH_XRE"/>
    <property type="match status" value="1"/>
</dbReference>
<keyword evidence="1" id="KW-0238">DNA-binding</keyword>
<dbReference type="Proteomes" id="UP000075476">
    <property type="component" value="Unassembled WGS sequence"/>
</dbReference>
<dbReference type="PROSITE" id="PS50943">
    <property type="entry name" value="HTH_CROC1"/>
    <property type="match status" value="1"/>
</dbReference>
<dbReference type="PANTHER" id="PTHR46797:SF19">
    <property type="entry name" value="BLL2473 PROTEIN"/>
    <property type="match status" value="1"/>
</dbReference>
<dbReference type="SMART" id="SM00530">
    <property type="entry name" value="HTH_XRE"/>
    <property type="match status" value="1"/>
</dbReference>
<dbReference type="Gene3D" id="1.10.260.40">
    <property type="entry name" value="lambda repressor-like DNA-binding domains"/>
    <property type="match status" value="1"/>
</dbReference>
<dbReference type="CDD" id="cd02209">
    <property type="entry name" value="cupin_XRE_C"/>
    <property type="match status" value="1"/>
</dbReference>
<sequence length="194" mass="21960">FKYNLITLKEIFIMENIDIGKKIEKQRKEKGLTSKELAKMADITPSMLSQIERGSANPSIQTLKVLAKALDVPTFSFLLEDTNTDDLIVRSHKRKKMIIDNLSYEMLSPDFTGNLATAIMTVPPNTASSENVLEHKGEELAFVLDGKITLYLNEEEYVLETGDSVKIPAYLKHKWVNHFKKNAIVLFSVTPPIF</sequence>
<dbReference type="Gene3D" id="2.60.120.10">
    <property type="entry name" value="Jelly Rolls"/>
    <property type="match status" value="1"/>
</dbReference>
<dbReference type="SUPFAM" id="SSF51182">
    <property type="entry name" value="RmlC-like cupins"/>
    <property type="match status" value="1"/>
</dbReference>
<dbReference type="GO" id="GO:0003700">
    <property type="term" value="F:DNA-binding transcription factor activity"/>
    <property type="evidence" value="ECO:0007669"/>
    <property type="project" value="TreeGrafter"/>
</dbReference>